<keyword evidence="1" id="KW-1133">Transmembrane helix</keyword>
<proteinExistence type="predicted"/>
<reference evidence="2" key="1">
    <citation type="submission" date="2014-09" db="EMBL/GenBank/DDBJ databases">
        <title>Draft genome sequence of an oleaginous Mucoromycotina fungus Mucor ambiguus NBRC6742.</title>
        <authorList>
            <person name="Takeda I."/>
            <person name="Yamane N."/>
            <person name="Morita T."/>
            <person name="Tamano K."/>
            <person name="Machida M."/>
            <person name="Baker S."/>
            <person name="Koike H."/>
        </authorList>
    </citation>
    <scope>NUCLEOTIDE SEQUENCE</scope>
    <source>
        <strain evidence="2">NBRC 6742</strain>
    </source>
</reference>
<keyword evidence="1" id="KW-0812">Transmembrane</keyword>
<protein>
    <submittedName>
        <fullName evidence="2">Uncharacterized protein</fullName>
    </submittedName>
</protein>
<organism evidence="2">
    <name type="scientific">Mucor ambiguus</name>
    <dbReference type="NCBI Taxonomy" id="91626"/>
    <lineage>
        <taxon>Eukaryota</taxon>
        <taxon>Fungi</taxon>
        <taxon>Fungi incertae sedis</taxon>
        <taxon>Mucoromycota</taxon>
        <taxon>Mucoromycotina</taxon>
        <taxon>Mucoromycetes</taxon>
        <taxon>Mucorales</taxon>
        <taxon>Mucorineae</taxon>
        <taxon>Mucoraceae</taxon>
        <taxon>Mucor</taxon>
    </lineage>
</organism>
<dbReference type="Proteomes" id="UP000053815">
    <property type="component" value="Unassembled WGS sequence"/>
</dbReference>
<keyword evidence="3" id="KW-1185">Reference proteome</keyword>
<feature type="transmembrane region" description="Helical" evidence="1">
    <location>
        <begin position="12"/>
        <end position="33"/>
    </location>
</feature>
<dbReference type="EMBL" id="DF836299">
    <property type="protein sequence ID" value="GAN01648.1"/>
    <property type="molecule type" value="Genomic_DNA"/>
</dbReference>
<accession>A0A0C9MI75</accession>
<sequence length="130" mass="15004">MAAIHLNATEEALFIILAVLLCIIIISLLVILYQKRSYFTRQRDQHVWHDFIMIDSPDHMVALKNSESLSFDSRRRRSSTPMFNHHQQASYNMSNHQLGTTHTDLIAQYNNTTSTTLLPQSPAAVYHHNQ</sequence>
<keyword evidence="1" id="KW-0472">Membrane</keyword>
<gene>
    <name evidence="2" type="ORF">MAM1_0010d01082</name>
</gene>
<dbReference type="AlphaFoldDB" id="A0A0C9MI75"/>
<evidence type="ECO:0000313" key="3">
    <source>
        <dbReference type="Proteomes" id="UP000053815"/>
    </source>
</evidence>
<evidence type="ECO:0000313" key="2">
    <source>
        <dbReference type="EMBL" id="GAN01648.1"/>
    </source>
</evidence>
<dbReference type="OrthoDB" id="2275736at2759"/>
<evidence type="ECO:0000256" key="1">
    <source>
        <dbReference type="SAM" id="Phobius"/>
    </source>
</evidence>
<name>A0A0C9MI75_9FUNG</name>